<keyword evidence="2" id="KW-1185">Reference proteome</keyword>
<proteinExistence type="predicted"/>
<gene>
    <name evidence="1" type="ORF">NPIL_566921</name>
</gene>
<protein>
    <submittedName>
        <fullName evidence="1">Uncharacterized protein</fullName>
    </submittedName>
</protein>
<dbReference type="Proteomes" id="UP000887013">
    <property type="component" value="Unassembled WGS sequence"/>
</dbReference>
<comment type="caution">
    <text evidence="1">The sequence shown here is derived from an EMBL/GenBank/DDBJ whole genome shotgun (WGS) entry which is preliminary data.</text>
</comment>
<dbReference type="EMBL" id="BMAW01093339">
    <property type="protein sequence ID" value="GFS59904.1"/>
    <property type="molecule type" value="Genomic_DNA"/>
</dbReference>
<evidence type="ECO:0000313" key="2">
    <source>
        <dbReference type="Proteomes" id="UP000887013"/>
    </source>
</evidence>
<accession>A0A8X6MKE0</accession>
<evidence type="ECO:0000313" key="1">
    <source>
        <dbReference type="EMBL" id="GFS59904.1"/>
    </source>
</evidence>
<dbReference type="AlphaFoldDB" id="A0A8X6MKE0"/>
<reference evidence="1" key="1">
    <citation type="submission" date="2020-08" db="EMBL/GenBank/DDBJ databases">
        <title>Multicomponent nature underlies the extraordinary mechanical properties of spider dragline silk.</title>
        <authorList>
            <person name="Kono N."/>
            <person name="Nakamura H."/>
            <person name="Mori M."/>
            <person name="Yoshida Y."/>
            <person name="Ohtoshi R."/>
            <person name="Malay A.D."/>
            <person name="Moran D.A.P."/>
            <person name="Tomita M."/>
            <person name="Numata K."/>
            <person name="Arakawa K."/>
        </authorList>
    </citation>
    <scope>NUCLEOTIDE SEQUENCE</scope>
</reference>
<sequence>MLPALRLPAAVNFTTTLAGETVAVPSYTVVPKWQNPLLQNSYRWPLKRKAARNETYDMPWDQRRGRNYVGFIHLRHRKRSCLSVSCNLKATDWLPREDVGPSINIHFQ</sequence>
<name>A0A8X6MKE0_NEPPI</name>
<organism evidence="1 2">
    <name type="scientific">Nephila pilipes</name>
    <name type="common">Giant wood spider</name>
    <name type="synonym">Nephila maculata</name>
    <dbReference type="NCBI Taxonomy" id="299642"/>
    <lineage>
        <taxon>Eukaryota</taxon>
        <taxon>Metazoa</taxon>
        <taxon>Ecdysozoa</taxon>
        <taxon>Arthropoda</taxon>
        <taxon>Chelicerata</taxon>
        <taxon>Arachnida</taxon>
        <taxon>Araneae</taxon>
        <taxon>Araneomorphae</taxon>
        <taxon>Entelegynae</taxon>
        <taxon>Araneoidea</taxon>
        <taxon>Nephilidae</taxon>
        <taxon>Nephila</taxon>
    </lineage>
</organism>